<keyword evidence="7 14" id="KW-0378">Hydrolase</keyword>
<name>A0A1G2B3J0_9BACT</name>
<keyword evidence="5 14" id="KW-1003">Cell membrane</keyword>
<keyword evidence="10 14" id="KW-0046">Antibiotic resistance</keyword>
<gene>
    <name evidence="14" type="primary">uppP</name>
    <name evidence="15" type="ORF">A3F54_05130</name>
</gene>
<evidence type="ECO:0000256" key="12">
    <source>
        <dbReference type="ARBA" id="ARBA00032932"/>
    </source>
</evidence>
<comment type="subcellular location">
    <subcellularLocation>
        <location evidence="1 14">Cell membrane</location>
        <topology evidence="1 14">Multi-pass membrane protein</topology>
    </subcellularLocation>
</comment>
<proteinExistence type="inferred from homology"/>
<keyword evidence="14" id="KW-0133">Cell shape</keyword>
<dbReference type="PANTHER" id="PTHR30622">
    <property type="entry name" value="UNDECAPRENYL-DIPHOSPHATASE"/>
    <property type="match status" value="1"/>
</dbReference>
<feature type="transmembrane region" description="Helical" evidence="14">
    <location>
        <begin position="249"/>
        <end position="270"/>
    </location>
</feature>
<dbReference type="GO" id="GO:0071555">
    <property type="term" value="P:cell wall organization"/>
    <property type="evidence" value="ECO:0007669"/>
    <property type="project" value="UniProtKB-KW"/>
</dbReference>
<dbReference type="NCBIfam" id="TIGR00753">
    <property type="entry name" value="undec_PP_bacA"/>
    <property type="match status" value="1"/>
</dbReference>
<evidence type="ECO:0000256" key="3">
    <source>
        <dbReference type="ARBA" id="ARBA00012374"/>
    </source>
</evidence>
<dbReference type="GO" id="GO:0046677">
    <property type="term" value="P:response to antibiotic"/>
    <property type="evidence" value="ECO:0007669"/>
    <property type="project" value="UniProtKB-UniRule"/>
</dbReference>
<evidence type="ECO:0000256" key="14">
    <source>
        <dbReference type="HAMAP-Rule" id="MF_01006"/>
    </source>
</evidence>
<keyword evidence="6 14" id="KW-0812">Transmembrane</keyword>
<feature type="transmembrane region" description="Helical" evidence="14">
    <location>
        <begin position="187"/>
        <end position="209"/>
    </location>
</feature>
<evidence type="ECO:0000256" key="11">
    <source>
        <dbReference type="ARBA" id="ARBA00032707"/>
    </source>
</evidence>
<evidence type="ECO:0000256" key="9">
    <source>
        <dbReference type="ARBA" id="ARBA00023136"/>
    </source>
</evidence>
<dbReference type="GO" id="GO:0008360">
    <property type="term" value="P:regulation of cell shape"/>
    <property type="evidence" value="ECO:0007669"/>
    <property type="project" value="UniProtKB-KW"/>
</dbReference>
<dbReference type="Proteomes" id="UP000176952">
    <property type="component" value="Unassembled WGS sequence"/>
</dbReference>
<feature type="transmembrane region" description="Helical" evidence="14">
    <location>
        <begin position="43"/>
        <end position="61"/>
    </location>
</feature>
<dbReference type="HAMAP" id="MF_01006">
    <property type="entry name" value="Undec_diphosphatase"/>
    <property type="match status" value="1"/>
</dbReference>
<evidence type="ECO:0000256" key="1">
    <source>
        <dbReference type="ARBA" id="ARBA00004651"/>
    </source>
</evidence>
<comment type="similarity">
    <text evidence="2 14">Belongs to the UppP family.</text>
</comment>
<reference evidence="15 16" key="1">
    <citation type="journal article" date="2016" name="Nat. Commun.">
        <title>Thousands of microbial genomes shed light on interconnected biogeochemical processes in an aquifer system.</title>
        <authorList>
            <person name="Anantharaman K."/>
            <person name="Brown C.T."/>
            <person name="Hug L.A."/>
            <person name="Sharon I."/>
            <person name="Castelle C.J."/>
            <person name="Probst A.J."/>
            <person name="Thomas B.C."/>
            <person name="Singh A."/>
            <person name="Wilkins M.J."/>
            <person name="Karaoz U."/>
            <person name="Brodie E.L."/>
            <person name="Williams K.H."/>
            <person name="Hubbard S.S."/>
            <person name="Banfield J.F."/>
        </authorList>
    </citation>
    <scope>NUCLEOTIDE SEQUENCE [LARGE SCALE GENOMIC DNA]</scope>
</reference>
<comment type="function">
    <text evidence="14">Catalyzes the dephosphorylation of undecaprenyl diphosphate (UPP). Confers resistance to bacitracin.</text>
</comment>
<dbReference type="Pfam" id="PF02673">
    <property type="entry name" value="BacA"/>
    <property type="match status" value="1"/>
</dbReference>
<dbReference type="EMBL" id="MHKD01000019">
    <property type="protein sequence ID" value="OGY83734.1"/>
    <property type="molecule type" value="Genomic_DNA"/>
</dbReference>
<comment type="miscellaneous">
    <text evidence="14">Bacitracin is thought to be involved in the inhibition of peptidoglycan synthesis by sequestering undecaprenyl diphosphate, thereby reducing the pool of lipid carrier available.</text>
</comment>
<dbReference type="GO" id="GO:0009252">
    <property type="term" value="P:peptidoglycan biosynthetic process"/>
    <property type="evidence" value="ECO:0007669"/>
    <property type="project" value="UniProtKB-KW"/>
</dbReference>
<keyword evidence="8 14" id="KW-1133">Transmembrane helix</keyword>
<evidence type="ECO:0000256" key="10">
    <source>
        <dbReference type="ARBA" id="ARBA00023251"/>
    </source>
</evidence>
<evidence type="ECO:0000256" key="8">
    <source>
        <dbReference type="ARBA" id="ARBA00022989"/>
    </source>
</evidence>
<dbReference type="InterPro" id="IPR003824">
    <property type="entry name" value="UppP"/>
</dbReference>
<dbReference type="AlphaFoldDB" id="A0A1G2B3J0"/>
<feature type="transmembrane region" description="Helical" evidence="14">
    <location>
        <begin position="89"/>
        <end position="107"/>
    </location>
</feature>
<organism evidence="15 16">
    <name type="scientific">Candidatus Kerfeldbacteria bacterium RIFCSPHIGHO2_12_FULL_48_17</name>
    <dbReference type="NCBI Taxonomy" id="1798542"/>
    <lineage>
        <taxon>Bacteria</taxon>
        <taxon>Candidatus Kerfeldiibacteriota</taxon>
    </lineage>
</organism>
<comment type="caution">
    <text evidence="15">The sequence shown here is derived from an EMBL/GenBank/DDBJ whole genome shotgun (WGS) entry which is preliminary data.</text>
</comment>
<accession>A0A1G2B3J0</accession>
<comment type="catalytic activity">
    <reaction evidence="13 14">
        <text>di-trans,octa-cis-undecaprenyl diphosphate + H2O = di-trans,octa-cis-undecaprenyl phosphate + phosphate + H(+)</text>
        <dbReference type="Rhea" id="RHEA:28094"/>
        <dbReference type="ChEBI" id="CHEBI:15377"/>
        <dbReference type="ChEBI" id="CHEBI:15378"/>
        <dbReference type="ChEBI" id="CHEBI:43474"/>
        <dbReference type="ChEBI" id="CHEBI:58405"/>
        <dbReference type="ChEBI" id="CHEBI:60392"/>
        <dbReference type="EC" id="3.6.1.27"/>
    </reaction>
</comment>
<dbReference type="GO" id="GO:0050380">
    <property type="term" value="F:undecaprenyl-diphosphatase activity"/>
    <property type="evidence" value="ECO:0007669"/>
    <property type="project" value="UniProtKB-UniRule"/>
</dbReference>
<evidence type="ECO:0000313" key="16">
    <source>
        <dbReference type="Proteomes" id="UP000176952"/>
    </source>
</evidence>
<keyword evidence="14" id="KW-0573">Peptidoglycan synthesis</keyword>
<evidence type="ECO:0000256" key="6">
    <source>
        <dbReference type="ARBA" id="ARBA00022692"/>
    </source>
</evidence>
<dbReference type="EC" id="3.6.1.27" evidence="3 14"/>
<keyword evidence="9 14" id="KW-0472">Membrane</keyword>
<dbReference type="STRING" id="1798542.A3F54_05130"/>
<keyword evidence="14" id="KW-0961">Cell wall biogenesis/degradation</keyword>
<evidence type="ECO:0000256" key="2">
    <source>
        <dbReference type="ARBA" id="ARBA00010621"/>
    </source>
</evidence>
<evidence type="ECO:0000256" key="7">
    <source>
        <dbReference type="ARBA" id="ARBA00022801"/>
    </source>
</evidence>
<feature type="transmembrane region" description="Helical" evidence="14">
    <location>
        <begin position="221"/>
        <end position="243"/>
    </location>
</feature>
<feature type="transmembrane region" description="Helical" evidence="14">
    <location>
        <begin position="113"/>
        <end position="135"/>
    </location>
</feature>
<evidence type="ECO:0000256" key="5">
    <source>
        <dbReference type="ARBA" id="ARBA00022475"/>
    </source>
</evidence>
<evidence type="ECO:0000313" key="15">
    <source>
        <dbReference type="EMBL" id="OGY83734.1"/>
    </source>
</evidence>
<dbReference type="PANTHER" id="PTHR30622:SF4">
    <property type="entry name" value="UNDECAPRENYL-DIPHOSPHATASE"/>
    <property type="match status" value="1"/>
</dbReference>
<sequence length="271" mass="29976">MSEIFSSVVLGIVQGATEFIPISSSGHLLLFHNVFGFRVEQDLFFDVALHVGTLLALLVYFRSDVYNLLRAWFTTLFTPRRFQDPQSRLAWFILLGTIPAALVGYFFEDIIDLYFRSSWVVVLMLILIGICFLLFDRDAKKMIALDVLTPKSAFFIGVAQALALIPGTSRSGITIIAARVAGLDRKAAARFSFLLSLPIVAGAGLKKAFDSDILSLQSGQFLALVVGVCVSAAVGLLAIRFLMKFLEKYSLRVFAYYRLALAAFIIIILLV</sequence>
<protein>
    <recommendedName>
        <fullName evidence="4 14">Undecaprenyl-diphosphatase</fullName>
        <ecNumber evidence="3 14">3.6.1.27</ecNumber>
    </recommendedName>
    <alternativeName>
        <fullName evidence="12 14">Bacitracin resistance protein</fullName>
    </alternativeName>
    <alternativeName>
        <fullName evidence="11 14">Undecaprenyl pyrophosphate phosphatase</fullName>
    </alternativeName>
</protein>
<dbReference type="GO" id="GO:0005886">
    <property type="term" value="C:plasma membrane"/>
    <property type="evidence" value="ECO:0007669"/>
    <property type="project" value="UniProtKB-SubCell"/>
</dbReference>
<evidence type="ECO:0000256" key="4">
    <source>
        <dbReference type="ARBA" id="ARBA00021581"/>
    </source>
</evidence>
<evidence type="ECO:0000256" key="13">
    <source>
        <dbReference type="ARBA" id="ARBA00047594"/>
    </source>
</evidence>